<evidence type="ECO:0000259" key="3">
    <source>
        <dbReference type="PROSITE" id="PS51192"/>
    </source>
</evidence>
<sequence length="852" mass="95748">MNHRTSQRVYSDIALDNWLMRLQDNWEKQFTTKAIDAGRRLYRDGTIRQVELGADDAIVHIRMPDGADVYVVLDWSGPKIDVRSSIEDAYERQILACAALYEIEELVVEEAAALPPEVKTPSTKVEGEPEEDETEPSSSETPPPPSVTTSPTARDLVLKFSSVDAGLALTAVWRSSDGREERALGPQAPSADRTTAEEREALIRLASSARRDGFRYQANSTRYELQQLDRLPGFVRTDLRRWKQHFTIEKDADVDVLARGVREVDIAVEIEEAMLGGDLNINWKLSLGSSRLTEKERRRLMRRIDEGLVLLPGRGLVRLNRSQAQAIAETGDSLAVVAGRAPRYLLFSFFAQEAVKLELSSELQAWRDQLFHPDPSVNGAPQFLRSYQQHGVHWLQHIFACGCHGLLADEMGLGKTLQVLSLLSIQKISNKPSLIVCPASVVPVWQQEVSRFFPEMRTEALGKDQNFVTKPDKDILWLASYTQLRRHRSLLDAVEFGYVVLDEAQFIKNPDAKSTQACMSLKAEHRLALTGTPLENRFLDVWTIFRFLMPGLLGLRRRFEEAIMEDGPAAMARIRTQLAPFILRRTKKEVAKELPDKVELDLVCPLTDLQRSEYVRIASEGVSRFGDNLPAGMRENAMGLLTLLTRLRQTCCDPGLLPWMTTEASQSGKLNILRDRLSEILASGHKAVVFSQFVSLLDRAKGVLKSEFPNVALYELTGKTLDRQKPVAEFQSAKGAAVMLVSLRAGGSGITLHAADYVFLLDPWWNPAVEAQAIDRVHRIGQRRVVFVYRMITAGTIEQRIQRLKADKRELFEQAMGGATTGEDFTSHYRSLSELTDLLDDSSRTELETIEA</sequence>
<proteinExistence type="predicted"/>
<dbReference type="Gene3D" id="3.40.50.300">
    <property type="entry name" value="P-loop containing nucleotide triphosphate hydrolases"/>
    <property type="match status" value="1"/>
</dbReference>
<keyword evidence="6" id="KW-1185">Reference proteome</keyword>
<keyword evidence="1" id="KW-0378">Hydrolase</keyword>
<dbReference type="CDD" id="cd18793">
    <property type="entry name" value="SF2_C_SNF"/>
    <property type="match status" value="1"/>
</dbReference>
<dbReference type="Pfam" id="PF00271">
    <property type="entry name" value="Helicase_C"/>
    <property type="match status" value="1"/>
</dbReference>
<dbReference type="InterPro" id="IPR014001">
    <property type="entry name" value="Helicase_ATP-bd"/>
</dbReference>
<reference evidence="5" key="2">
    <citation type="submission" date="2020-09" db="EMBL/GenBank/DDBJ databases">
        <authorList>
            <person name="Sun Q."/>
            <person name="Kim S."/>
        </authorList>
    </citation>
    <scope>NUCLEOTIDE SEQUENCE</scope>
    <source>
        <strain evidence="5">KCTC 12870</strain>
    </source>
</reference>
<evidence type="ECO:0000256" key="1">
    <source>
        <dbReference type="ARBA" id="ARBA00022801"/>
    </source>
</evidence>
<dbReference type="Gene3D" id="3.40.50.10810">
    <property type="entry name" value="Tandem AAA-ATPase domain"/>
    <property type="match status" value="1"/>
</dbReference>
<protein>
    <recommendedName>
        <fullName evidence="7">Serine/threonine protein kinase</fullName>
    </recommendedName>
</protein>
<dbReference type="PROSITE" id="PS51194">
    <property type="entry name" value="HELICASE_CTER"/>
    <property type="match status" value="1"/>
</dbReference>
<evidence type="ECO:0000313" key="6">
    <source>
        <dbReference type="Proteomes" id="UP000642829"/>
    </source>
</evidence>
<dbReference type="EMBL" id="BMXG01000004">
    <property type="protein sequence ID" value="GHB94793.1"/>
    <property type="molecule type" value="Genomic_DNA"/>
</dbReference>
<feature type="domain" description="Helicase ATP-binding" evidence="3">
    <location>
        <begin position="396"/>
        <end position="551"/>
    </location>
</feature>
<dbReference type="GO" id="GO:0005524">
    <property type="term" value="F:ATP binding"/>
    <property type="evidence" value="ECO:0007669"/>
    <property type="project" value="InterPro"/>
</dbReference>
<gene>
    <name evidence="5" type="ORF">GCM10007047_07910</name>
</gene>
<evidence type="ECO:0000313" key="5">
    <source>
        <dbReference type="EMBL" id="GHB94793.1"/>
    </source>
</evidence>
<feature type="domain" description="Helicase C-terminal" evidence="4">
    <location>
        <begin position="672"/>
        <end position="833"/>
    </location>
</feature>
<dbReference type="PANTHER" id="PTHR10799">
    <property type="entry name" value="SNF2/RAD54 HELICASE FAMILY"/>
    <property type="match status" value="1"/>
</dbReference>
<dbReference type="Pfam" id="PF00176">
    <property type="entry name" value="SNF2-rel_dom"/>
    <property type="match status" value="1"/>
</dbReference>
<dbReference type="SUPFAM" id="SSF52540">
    <property type="entry name" value="P-loop containing nucleoside triphosphate hydrolases"/>
    <property type="match status" value="2"/>
</dbReference>
<name>A0A8J3GDV6_9BACT</name>
<organism evidence="5 6">
    <name type="scientific">Cerasicoccus arenae</name>
    <dbReference type="NCBI Taxonomy" id="424488"/>
    <lineage>
        <taxon>Bacteria</taxon>
        <taxon>Pseudomonadati</taxon>
        <taxon>Verrucomicrobiota</taxon>
        <taxon>Opitutia</taxon>
        <taxon>Puniceicoccales</taxon>
        <taxon>Cerasicoccaceae</taxon>
        <taxon>Cerasicoccus</taxon>
    </lineage>
</organism>
<dbReference type="SMART" id="SM00487">
    <property type="entry name" value="DEXDc"/>
    <property type="match status" value="1"/>
</dbReference>
<reference evidence="5" key="1">
    <citation type="journal article" date="2014" name="Int. J. Syst. Evol. Microbiol.">
        <title>Complete genome sequence of Corynebacterium casei LMG S-19264T (=DSM 44701T), isolated from a smear-ripened cheese.</title>
        <authorList>
            <consortium name="US DOE Joint Genome Institute (JGI-PGF)"/>
            <person name="Walter F."/>
            <person name="Albersmeier A."/>
            <person name="Kalinowski J."/>
            <person name="Ruckert C."/>
        </authorList>
    </citation>
    <scope>NUCLEOTIDE SEQUENCE</scope>
    <source>
        <strain evidence="5">KCTC 12870</strain>
    </source>
</reference>
<dbReference type="PROSITE" id="PS51192">
    <property type="entry name" value="HELICASE_ATP_BIND_1"/>
    <property type="match status" value="1"/>
</dbReference>
<feature type="region of interest" description="Disordered" evidence="2">
    <location>
        <begin position="117"/>
        <end position="151"/>
    </location>
</feature>
<evidence type="ECO:0000259" key="4">
    <source>
        <dbReference type="PROSITE" id="PS51194"/>
    </source>
</evidence>
<dbReference type="InterPro" id="IPR001650">
    <property type="entry name" value="Helicase_C-like"/>
</dbReference>
<evidence type="ECO:0000256" key="2">
    <source>
        <dbReference type="SAM" id="MobiDB-lite"/>
    </source>
</evidence>
<comment type="caution">
    <text evidence="5">The sequence shown here is derived from an EMBL/GenBank/DDBJ whole genome shotgun (WGS) entry which is preliminary data.</text>
</comment>
<evidence type="ECO:0008006" key="7">
    <source>
        <dbReference type="Google" id="ProtNLM"/>
    </source>
</evidence>
<dbReference type="AlphaFoldDB" id="A0A8J3GDV6"/>
<dbReference type="Proteomes" id="UP000642829">
    <property type="component" value="Unassembled WGS sequence"/>
</dbReference>
<dbReference type="InterPro" id="IPR049730">
    <property type="entry name" value="SNF2/RAD54-like_C"/>
</dbReference>
<dbReference type="InterPro" id="IPR038718">
    <property type="entry name" value="SNF2-like_sf"/>
</dbReference>
<dbReference type="SMART" id="SM00490">
    <property type="entry name" value="HELICc"/>
    <property type="match status" value="1"/>
</dbReference>
<feature type="region of interest" description="Disordered" evidence="2">
    <location>
        <begin position="178"/>
        <end position="197"/>
    </location>
</feature>
<dbReference type="InterPro" id="IPR000330">
    <property type="entry name" value="SNF2_N"/>
</dbReference>
<accession>A0A8J3GDV6</accession>
<dbReference type="GO" id="GO:0016787">
    <property type="term" value="F:hydrolase activity"/>
    <property type="evidence" value="ECO:0007669"/>
    <property type="project" value="UniProtKB-KW"/>
</dbReference>
<dbReference type="InterPro" id="IPR027417">
    <property type="entry name" value="P-loop_NTPase"/>
</dbReference>